<name>A0A9X4L6U4_9STAP</name>
<comment type="caution">
    <text evidence="1">The sequence shown here is derived from an EMBL/GenBank/DDBJ whole genome shotgun (WGS) entry which is preliminary data.</text>
</comment>
<dbReference type="Proteomes" id="UP001152422">
    <property type="component" value="Unassembled WGS sequence"/>
</dbReference>
<organism evidence="1 2">
    <name type="scientific">Staphylococcus equorum</name>
    <dbReference type="NCBI Taxonomy" id="246432"/>
    <lineage>
        <taxon>Bacteria</taxon>
        <taxon>Bacillati</taxon>
        <taxon>Bacillota</taxon>
        <taxon>Bacilli</taxon>
        <taxon>Bacillales</taxon>
        <taxon>Staphylococcaceae</taxon>
        <taxon>Staphylococcus</taxon>
    </lineage>
</organism>
<proteinExistence type="predicted"/>
<evidence type="ECO:0008006" key="3">
    <source>
        <dbReference type="Google" id="ProtNLM"/>
    </source>
</evidence>
<keyword evidence="2" id="KW-1185">Reference proteome</keyword>
<gene>
    <name evidence="1" type="ORF">M4L89_14520</name>
</gene>
<dbReference type="RefSeq" id="WP_277583699.1">
    <property type="nucleotide sequence ID" value="NZ_JAMBPZ010000016.1"/>
</dbReference>
<evidence type="ECO:0000313" key="1">
    <source>
        <dbReference type="EMBL" id="MDG0847428.1"/>
    </source>
</evidence>
<dbReference type="EMBL" id="JAMBQA010000016">
    <property type="protein sequence ID" value="MDG0847428.1"/>
    <property type="molecule type" value="Genomic_DNA"/>
</dbReference>
<sequence length="146" mass="17324">MPDKNHKKAKTININLTEEEYEKVKQLAEVRDLNPTAYTRLSALCNKIKPTIVYPANERIDTLEIENQELKTKLMGSYGKHEVSKEDYENLEEQYYRYEDYVNTFKDFLQYVQNDAEYINLSGYKNDEKLKSDIRDAIRFFSESSL</sequence>
<dbReference type="AlphaFoldDB" id="A0A9X4L6U4"/>
<accession>A0A9X4L6U4</accession>
<evidence type="ECO:0000313" key="2">
    <source>
        <dbReference type="Proteomes" id="UP001152422"/>
    </source>
</evidence>
<protein>
    <recommendedName>
        <fullName evidence="3">CopG family transcriptional regulator</fullName>
    </recommendedName>
</protein>
<reference evidence="1" key="1">
    <citation type="submission" date="2022-05" db="EMBL/GenBank/DDBJ databases">
        <title>Comparative genomics of Staphylococcus equorum isolates.</title>
        <authorList>
            <person name="Luelf R.H."/>
        </authorList>
    </citation>
    <scope>NUCLEOTIDE SEQUENCE</scope>
    <source>
        <strain evidence="1">TMW 2.2497</strain>
    </source>
</reference>